<accession>A0A8J3D4U8</accession>
<name>A0A8J3D4U8_9BACT</name>
<proteinExistence type="inferred from homology"/>
<evidence type="ECO:0000313" key="3">
    <source>
        <dbReference type="EMBL" id="GHB74018.1"/>
    </source>
</evidence>
<dbReference type="PANTHER" id="PTHR42951:SF4">
    <property type="entry name" value="ACYL-COENZYME A THIOESTERASE MBLAC2"/>
    <property type="match status" value="1"/>
</dbReference>
<dbReference type="GO" id="GO:0017001">
    <property type="term" value="P:antibiotic catabolic process"/>
    <property type="evidence" value="ECO:0007669"/>
    <property type="project" value="UniProtKB-ARBA"/>
</dbReference>
<dbReference type="SMART" id="SM00849">
    <property type="entry name" value="Lactamase_B"/>
    <property type="match status" value="1"/>
</dbReference>
<protein>
    <submittedName>
        <fullName evidence="3">Cyclase</fullName>
    </submittedName>
</protein>
<keyword evidence="4" id="KW-1185">Reference proteome</keyword>
<dbReference type="Proteomes" id="UP000598271">
    <property type="component" value="Unassembled WGS sequence"/>
</dbReference>
<gene>
    <name evidence="3" type="ORF">GCM10007390_30350</name>
</gene>
<dbReference type="Pfam" id="PF00753">
    <property type="entry name" value="Lactamase_B"/>
    <property type="match status" value="1"/>
</dbReference>
<evidence type="ECO:0000259" key="2">
    <source>
        <dbReference type="SMART" id="SM00849"/>
    </source>
</evidence>
<dbReference type="CDD" id="cd16282">
    <property type="entry name" value="metallo-hydrolase-like_MBL-fold"/>
    <property type="match status" value="1"/>
</dbReference>
<evidence type="ECO:0000256" key="1">
    <source>
        <dbReference type="ARBA" id="ARBA00005250"/>
    </source>
</evidence>
<dbReference type="SUPFAM" id="SSF56281">
    <property type="entry name" value="Metallo-hydrolase/oxidoreductase"/>
    <property type="match status" value="1"/>
</dbReference>
<dbReference type="InterPro" id="IPR001279">
    <property type="entry name" value="Metallo-B-lactamas"/>
</dbReference>
<comment type="caution">
    <text evidence="3">The sequence shown here is derived from an EMBL/GenBank/DDBJ whole genome shotgun (WGS) entry which is preliminary data.</text>
</comment>
<dbReference type="Gene3D" id="3.60.15.10">
    <property type="entry name" value="Ribonuclease Z/Hydroxyacylglutathione hydrolase-like"/>
    <property type="match status" value="1"/>
</dbReference>
<sequence length="275" mass="30376">MAQLLAEDPYKMRDLRGGVGIFTEKGGTIAYFINKEGIVVVDTQFPEQSEHLIGALRKTNEQPISYLINTHHHGDHSGGNIAFKGIAKNVVAHANSARNQREVAEKQNSVEKQLFPDLTFTDSWKQKVGKESIKMHYFGAGHTNGDSIVHFENANVAHLGDLLFNGRYPFVDASAGASVKSWIKVLDNTQKTFDKNTLFVFGHAFDPEKVTGGQEEIKLFKDYLEKTVAYVEKEVKAGKSKEEILKTGSIPGVTYMQGTGLERSLGPVYDEVTAG</sequence>
<dbReference type="InterPro" id="IPR036866">
    <property type="entry name" value="RibonucZ/Hydroxyglut_hydro"/>
</dbReference>
<dbReference type="PANTHER" id="PTHR42951">
    <property type="entry name" value="METALLO-BETA-LACTAMASE DOMAIN-CONTAINING"/>
    <property type="match status" value="1"/>
</dbReference>
<dbReference type="InterPro" id="IPR050855">
    <property type="entry name" value="NDM-1-like"/>
</dbReference>
<organism evidence="3 4">
    <name type="scientific">Persicitalea jodogahamensis</name>
    <dbReference type="NCBI Taxonomy" id="402147"/>
    <lineage>
        <taxon>Bacteria</taxon>
        <taxon>Pseudomonadati</taxon>
        <taxon>Bacteroidota</taxon>
        <taxon>Cytophagia</taxon>
        <taxon>Cytophagales</taxon>
        <taxon>Spirosomataceae</taxon>
        <taxon>Persicitalea</taxon>
    </lineage>
</organism>
<dbReference type="RefSeq" id="WP_229580915.1">
    <property type="nucleotide sequence ID" value="NZ_BMXF01000002.1"/>
</dbReference>
<dbReference type="EMBL" id="BMXF01000002">
    <property type="protein sequence ID" value="GHB74018.1"/>
    <property type="molecule type" value="Genomic_DNA"/>
</dbReference>
<comment type="similarity">
    <text evidence="1">Belongs to the metallo-beta-lactamase superfamily. Class-B beta-lactamase family.</text>
</comment>
<dbReference type="AlphaFoldDB" id="A0A8J3D4U8"/>
<evidence type="ECO:0000313" key="4">
    <source>
        <dbReference type="Proteomes" id="UP000598271"/>
    </source>
</evidence>
<feature type="domain" description="Metallo-beta-lactamase" evidence="2">
    <location>
        <begin position="27"/>
        <end position="203"/>
    </location>
</feature>
<reference evidence="3 4" key="1">
    <citation type="journal article" date="2014" name="Int. J. Syst. Evol. Microbiol.">
        <title>Complete genome sequence of Corynebacterium casei LMG S-19264T (=DSM 44701T), isolated from a smear-ripened cheese.</title>
        <authorList>
            <consortium name="US DOE Joint Genome Institute (JGI-PGF)"/>
            <person name="Walter F."/>
            <person name="Albersmeier A."/>
            <person name="Kalinowski J."/>
            <person name="Ruckert C."/>
        </authorList>
    </citation>
    <scope>NUCLEOTIDE SEQUENCE [LARGE SCALE GENOMIC DNA]</scope>
    <source>
        <strain evidence="3 4">KCTC 12866</strain>
    </source>
</reference>